<dbReference type="InterPro" id="IPR052513">
    <property type="entry name" value="Thioester_dehydratase-like"/>
</dbReference>
<dbReference type="STRING" id="391735.Veis_0235"/>
<dbReference type="InterPro" id="IPR022002">
    <property type="entry name" value="ChsH2_Znr"/>
</dbReference>
<dbReference type="InterPro" id="IPR012340">
    <property type="entry name" value="NA-bd_OB-fold"/>
</dbReference>
<dbReference type="HOGENOM" id="CLU_119412_1_2_4"/>
<dbReference type="eggNOG" id="COG1545">
    <property type="taxonomic scope" value="Bacteria"/>
</dbReference>
<accession>A1WEG9</accession>
<dbReference type="EMBL" id="CP000542">
    <property type="protein sequence ID" value="ABM56026.1"/>
    <property type="molecule type" value="Genomic_DNA"/>
</dbReference>
<dbReference type="AlphaFoldDB" id="A1WEG9"/>
<proteinExistence type="predicted"/>
<protein>
    <recommendedName>
        <fullName evidence="5">DUF35 domain-containing protein</fullName>
    </recommendedName>
</protein>
<gene>
    <name evidence="3" type="ordered locus">Veis_0235</name>
</gene>
<evidence type="ECO:0000313" key="3">
    <source>
        <dbReference type="EMBL" id="ABM56026.1"/>
    </source>
</evidence>
<dbReference type="KEGG" id="vei:Veis_0235"/>
<dbReference type="SUPFAM" id="SSF50249">
    <property type="entry name" value="Nucleic acid-binding proteins"/>
    <property type="match status" value="1"/>
</dbReference>
<dbReference type="Pfam" id="PF01796">
    <property type="entry name" value="OB_ChsH2_C"/>
    <property type="match status" value="1"/>
</dbReference>
<evidence type="ECO:0000259" key="2">
    <source>
        <dbReference type="Pfam" id="PF12172"/>
    </source>
</evidence>
<dbReference type="GeneID" id="76458980"/>
<evidence type="ECO:0008006" key="5">
    <source>
        <dbReference type="Google" id="ProtNLM"/>
    </source>
</evidence>
<keyword evidence="4" id="KW-1185">Reference proteome</keyword>
<organism evidence="3 4">
    <name type="scientific">Verminephrobacter eiseniae (strain EF01-2)</name>
    <dbReference type="NCBI Taxonomy" id="391735"/>
    <lineage>
        <taxon>Bacteria</taxon>
        <taxon>Pseudomonadati</taxon>
        <taxon>Pseudomonadota</taxon>
        <taxon>Betaproteobacteria</taxon>
        <taxon>Burkholderiales</taxon>
        <taxon>Comamonadaceae</taxon>
        <taxon>Verminephrobacter</taxon>
    </lineage>
</organism>
<dbReference type="Gene3D" id="6.10.30.10">
    <property type="match status" value="1"/>
</dbReference>
<dbReference type="Pfam" id="PF12172">
    <property type="entry name" value="zf-ChsH2"/>
    <property type="match status" value="1"/>
</dbReference>
<dbReference type="OrthoDB" id="5514845at2"/>
<dbReference type="PANTHER" id="PTHR34075">
    <property type="entry name" value="BLR3430 PROTEIN"/>
    <property type="match status" value="1"/>
</dbReference>
<dbReference type="RefSeq" id="WP_011808045.1">
    <property type="nucleotide sequence ID" value="NC_008786.1"/>
</dbReference>
<sequence length="136" mass="14979">MNLLPAPPVNADNRPYRDGASAGRLMLPHCGACGHRFFMPRYQCPRCWSNDLHWTPASGRATIHSYCIVRRAALPAFADRVPYVLALIDLAEGPRMMSQILGENALQAHIGAAVELCFETCADGAQLPQFRLVHHG</sequence>
<feature type="domain" description="ChsH2 rubredoxin-like zinc ribbon" evidence="2">
    <location>
        <begin position="17"/>
        <end position="51"/>
    </location>
</feature>
<name>A1WEG9_VEREI</name>
<evidence type="ECO:0000313" key="4">
    <source>
        <dbReference type="Proteomes" id="UP000000374"/>
    </source>
</evidence>
<dbReference type="Proteomes" id="UP000000374">
    <property type="component" value="Chromosome"/>
</dbReference>
<feature type="domain" description="ChsH2 C-terminal OB-fold" evidence="1">
    <location>
        <begin position="54"/>
        <end position="119"/>
    </location>
</feature>
<dbReference type="PANTHER" id="PTHR34075:SF5">
    <property type="entry name" value="BLR3430 PROTEIN"/>
    <property type="match status" value="1"/>
</dbReference>
<evidence type="ECO:0000259" key="1">
    <source>
        <dbReference type="Pfam" id="PF01796"/>
    </source>
</evidence>
<dbReference type="InterPro" id="IPR002878">
    <property type="entry name" value="ChsH2_C"/>
</dbReference>
<reference evidence="4" key="1">
    <citation type="submission" date="2006-12" db="EMBL/GenBank/DDBJ databases">
        <title>Complete sequence of chromosome 1 of Verminephrobacter eiseniae EF01-2.</title>
        <authorList>
            <person name="Copeland A."/>
            <person name="Lucas S."/>
            <person name="Lapidus A."/>
            <person name="Barry K."/>
            <person name="Detter J.C."/>
            <person name="Glavina del Rio T."/>
            <person name="Dalin E."/>
            <person name="Tice H."/>
            <person name="Pitluck S."/>
            <person name="Chertkov O."/>
            <person name="Brettin T."/>
            <person name="Bruce D."/>
            <person name="Han C."/>
            <person name="Tapia R."/>
            <person name="Gilna P."/>
            <person name="Schmutz J."/>
            <person name="Larimer F."/>
            <person name="Land M."/>
            <person name="Hauser L."/>
            <person name="Kyrpides N."/>
            <person name="Kim E."/>
            <person name="Stahl D."/>
            <person name="Richardson P."/>
        </authorList>
    </citation>
    <scope>NUCLEOTIDE SEQUENCE [LARGE SCALE GENOMIC DNA]</scope>
    <source>
        <strain evidence="4">EF01-2</strain>
    </source>
</reference>